<dbReference type="Proteomes" id="UP001176021">
    <property type="component" value="Unassembled WGS sequence"/>
</dbReference>
<accession>A0ABT8QKZ0</accession>
<dbReference type="RefSeq" id="WP_301998177.1">
    <property type="nucleotide sequence ID" value="NZ_JAMJEV010000003.1"/>
</dbReference>
<keyword evidence="2" id="KW-1185">Reference proteome</keyword>
<evidence type="ECO:0008006" key="3">
    <source>
        <dbReference type="Google" id="ProtNLM"/>
    </source>
</evidence>
<dbReference type="EMBL" id="JAMJEV010000003">
    <property type="protein sequence ID" value="MDO0821951.1"/>
    <property type="molecule type" value="Genomic_DNA"/>
</dbReference>
<gene>
    <name evidence="1" type="ORF">M8H41_03630</name>
</gene>
<name>A0ABT8QKZ0_9FIRM</name>
<protein>
    <recommendedName>
        <fullName evidence="3">Apea-like HEPN domain-containing protein</fullName>
    </recommendedName>
</protein>
<sequence>MSNLNIITCLKIGETLYLPANSKDRIKEFREVYEHGLQLCMAYGLEEKALKVDSDFPNYHLFSKFNIGEKSFTVWDVDVILTTLLRKINIDAPFAIIENQSYWESPTTGFDFSFSCEFSDVICNTIQKALNYLILSSELTKDTILPSKVGINTIGIRAAYINPEGSSGIYCIPGRVYGEYIEPHTPFIPSLTDCSETLYDCFFGSRSDEVFSTNRDALNRIAESIYFQDINQTILTIFDAVDMLYPTTYDGNKLIKRIATFCCNTQTEKNMLVNQLKNLRENVRNPLLHSGKSIIDLQLKEDDVYTIINTINTIVIKYCENTYMLDIHTFQDLHEEEKSKNEFLLMGSN</sequence>
<reference evidence="1" key="1">
    <citation type="submission" date="2022-05" db="EMBL/GenBank/DDBJ databases">
        <title>Expanded diversity of anoxic marine methylotrophy in a Black Sea sulfate reducing microorganism.</title>
        <authorList>
            <person name="Fischer P.Q."/>
            <person name="Stams A.J.M."/>
            <person name="Villanueva L."/>
            <person name="Sousa D.Z."/>
        </authorList>
    </citation>
    <scope>NUCLEOTIDE SEQUENCE</scope>
    <source>
        <strain evidence="1">P130</strain>
    </source>
</reference>
<proteinExistence type="predicted"/>
<evidence type="ECO:0000313" key="2">
    <source>
        <dbReference type="Proteomes" id="UP001176021"/>
    </source>
</evidence>
<organism evidence="1 2">
    <name type="scientific">Desulfosporosinus nitroreducens</name>
    <dbReference type="NCBI Taxonomy" id="2018668"/>
    <lineage>
        <taxon>Bacteria</taxon>
        <taxon>Bacillati</taxon>
        <taxon>Bacillota</taxon>
        <taxon>Clostridia</taxon>
        <taxon>Eubacteriales</taxon>
        <taxon>Desulfitobacteriaceae</taxon>
        <taxon>Desulfosporosinus</taxon>
    </lineage>
</organism>
<evidence type="ECO:0000313" key="1">
    <source>
        <dbReference type="EMBL" id="MDO0821951.1"/>
    </source>
</evidence>
<comment type="caution">
    <text evidence="1">The sequence shown here is derived from an EMBL/GenBank/DDBJ whole genome shotgun (WGS) entry which is preliminary data.</text>
</comment>